<evidence type="ECO:0000256" key="2">
    <source>
        <dbReference type="ARBA" id="ARBA00022963"/>
    </source>
</evidence>
<keyword evidence="7" id="KW-1185">Reference proteome</keyword>
<evidence type="ECO:0000256" key="3">
    <source>
        <dbReference type="ARBA" id="ARBA00023098"/>
    </source>
</evidence>
<dbReference type="Gene3D" id="3.40.1090.10">
    <property type="entry name" value="Cytosolic phospholipase A2 catalytic domain"/>
    <property type="match status" value="2"/>
</dbReference>
<dbReference type="Pfam" id="PF01734">
    <property type="entry name" value="Patatin"/>
    <property type="match status" value="1"/>
</dbReference>
<evidence type="ECO:0000313" key="7">
    <source>
        <dbReference type="Proteomes" id="UP001303946"/>
    </source>
</evidence>
<sequence length="316" mass="33837">MQPQTPSSPSSHPLNGHAVAAAYPRAGVPVQPPKRRPRVALVLGSGGVRSIAAVGIVERLRHEGIWPDLVVGCSSGALFGATIAMEMSPKDALHAATTLWSAELTQQPRWRAYPQMVAPKLMGFDADFGLRDNSLIALRLEAAFGGRKIESLPTQLRVAATDATTGKPVVLAEGLLTQALLASMAVPFIFPSVEVDGRRLVDGVVSDPLPLDAARDAEVILALGFEGAMPRRVDRASRLVAQATTSLINNLMQARLEAAVARGQRIVSIELGLERKVGLWETGALPYLYEAGRRAATHHLPRILDQLEGRAQREVA</sequence>
<dbReference type="EMBL" id="CP136336">
    <property type="protein sequence ID" value="WOB08748.1"/>
    <property type="molecule type" value="Genomic_DNA"/>
</dbReference>
<comment type="caution">
    <text evidence="4">Lacks conserved residue(s) required for the propagation of feature annotation.</text>
</comment>
<feature type="active site" description="Proton acceptor" evidence="4">
    <location>
        <position position="202"/>
    </location>
</feature>
<feature type="domain" description="PNPLA" evidence="5">
    <location>
        <begin position="41"/>
        <end position="215"/>
    </location>
</feature>
<reference evidence="6 7" key="1">
    <citation type="submission" date="2023-10" db="EMBL/GenBank/DDBJ databases">
        <title>Bacteria for the degradation of biodegradable plastic PBAT(Polybutylene adipate terephthalate).</title>
        <authorList>
            <person name="Weon H.-Y."/>
            <person name="Yeon J."/>
        </authorList>
    </citation>
    <scope>NUCLEOTIDE SEQUENCE [LARGE SCALE GENOMIC DNA]</scope>
    <source>
        <strain evidence="6 7">SBD 7-3</strain>
    </source>
</reference>
<keyword evidence="1 4" id="KW-0378">Hydrolase</keyword>
<dbReference type="PANTHER" id="PTHR14226">
    <property type="entry name" value="NEUROPATHY TARGET ESTERASE/SWISS CHEESE D.MELANOGASTER"/>
    <property type="match status" value="1"/>
</dbReference>
<evidence type="ECO:0000313" key="6">
    <source>
        <dbReference type="EMBL" id="WOB08748.1"/>
    </source>
</evidence>
<organism evidence="6 7">
    <name type="scientific">Piscinibacter gummiphilus</name>
    <dbReference type="NCBI Taxonomy" id="946333"/>
    <lineage>
        <taxon>Bacteria</taxon>
        <taxon>Pseudomonadati</taxon>
        <taxon>Pseudomonadota</taxon>
        <taxon>Betaproteobacteria</taxon>
        <taxon>Burkholderiales</taxon>
        <taxon>Sphaerotilaceae</taxon>
        <taxon>Piscinibacter</taxon>
    </lineage>
</organism>
<proteinExistence type="predicted"/>
<evidence type="ECO:0000256" key="4">
    <source>
        <dbReference type="PROSITE-ProRule" id="PRU01161"/>
    </source>
</evidence>
<dbReference type="SUPFAM" id="SSF52151">
    <property type="entry name" value="FabD/lysophospholipase-like"/>
    <property type="match status" value="1"/>
</dbReference>
<accession>A0ABZ0CUV3</accession>
<dbReference type="InterPro" id="IPR016035">
    <property type="entry name" value="Acyl_Trfase/lysoPLipase"/>
</dbReference>
<dbReference type="RefSeq" id="WP_316701592.1">
    <property type="nucleotide sequence ID" value="NZ_CP136336.1"/>
</dbReference>
<dbReference type="PROSITE" id="PS51635">
    <property type="entry name" value="PNPLA"/>
    <property type="match status" value="1"/>
</dbReference>
<feature type="short sequence motif" description="GXSXG" evidence="4">
    <location>
        <begin position="72"/>
        <end position="76"/>
    </location>
</feature>
<keyword evidence="2 4" id="KW-0442">Lipid degradation</keyword>
<dbReference type="InterPro" id="IPR002641">
    <property type="entry name" value="PNPLA_dom"/>
</dbReference>
<evidence type="ECO:0000256" key="1">
    <source>
        <dbReference type="ARBA" id="ARBA00022801"/>
    </source>
</evidence>
<dbReference type="Proteomes" id="UP001303946">
    <property type="component" value="Chromosome"/>
</dbReference>
<dbReference type="PANTHER" id="PTHR14226:SF25">
    <property type="entry name" value="PHOSPHOESTERASE"/>
    <property type="match status" value="1"/>
</dbReference>
<dbReference type="InterPro" id="IPR050301">
    <property type="entry name" value="NTE"/>
</dbReference>
<keyword evidence="3 4" id="KW-0443">Lipid metabolism</keyword>
<protein>
    <submittedName>
        <fullName evidence="6">Patatin-like phospholipase family protein</fullName>
    </submittedName>
</protein>
<feature type="active site" description="Nucleophile" evidence="4">
    <location>
        <position position="74"/>
    </location>
</feature>
<evidence type="ECO:0000259" key="5">
    <source>
        <dbReference type="PROSITE" id="PS51635"/>
    </source>
</evidence>
<gene>
    <name evidence="6" type="ORF">RXV79_01520</name>
</gene>
<name>A0ABZ0CUV3_9BURK</name>